<feature type="transmembrane region" description="Helical" evidence="1">
    <location>
        <begin position="123"/>
        <end position="143"/>
    </location>
</feature>
<dbReference type="InterPro" id="IPR011701">
    <property type="entry name" value="MFS"/>
</dbReference>
<feature type="transmembrane region" description="Helical" evidence="1">
    <location>
        <begin position="213"/>
        <end position="231"/>
    </location>
</feature>
<organism evidence="3">
    <name type="scientific">marine metagenome</name>
    <dbReference type="NCBI Taxonomy" id="408172"/>
    <lineage>
        <taxon>unclassified sequences</taxon>
        <taxon>metagenomes</taxon>
        <taxon>ecological metagenomes</taxon>
    </lineage>
</organism>
<dbReference type="InterPro" id="IPR036259">
    <property type="entry name" value="MFS_trans_sf"/>
</dbReference>
<gene>
    <name evidence="3" type="ORF">METZ01_LOCUS316047</name>
</gene>
<feature type="transmembrane region" description="Helical" evidence="1">
    <location>
        <begin position="91"/>
        <end position="111"/>
    </location>
</feature>
<feature type="transmembrane region" description="Helical" evidence="1">
    <location>
        <begin position="67"/>
        <end position="85"/>
    </location>
</feature>
<name>A0A382NPT7_9ZZZZ</name>
<dbReference type="PANTHER" id="PTHR11360">
    <property type="entry name" value="MONOCARBOXYLATE TRANSPORTER"/>
    <property type="match status" value="1"/>
</dbReference>
<dbReference type="InterPro" id="IPR050327">
    <property type="entry name" value="Proton-linked_MCT"/>
</dbReference>
<keyword evidence="1" id="KW-1133">Transmembrane helix</keyword>
<feature type="non-terminal residue" evidence="3">
    <location>
        <position position="364"/>
    </location>
</feature>
<dbReference type="Pfam" id="PF07690">
    <property type="entry name" value="MFS_1"/>
    <property type="match status" value="1"/>
</dbReference>
<dbReference type="Gene3D" id="1.20.1250.20">
    <property type="entry name" value="MFS general substrate transporter like domains"/>
    <property type="match status" value="1"/>
</dbReference>
<feature type="transmembrane region" description="Helical" evidence="1">
    <location>
        <begin position="5"/>
        <end position="23"/>
    </location>
</feature>
<feature type="non-terminal residue" evidence="3">
    <location>
        <position position="1"/>
    </location>
</feature>
<feature type="transmembrane region" description="Helical" evidence="1">
    <location>
        <begin position="243"/>
        <end position="263"/>
    </location>
</feature>
<evidence type="ECO:0000313" key="3">
    <source>
        <dbReference type="EMBL" id="SVC63193.1"/>
    </source>
</evidence>
<dbReference type="PROSITE" id="PS50850">
    <property type="entry name" value="MFS"/>
    <property type="match status" value="1"/>
</dbReference>
<dbReference type="EMBL" id="UINC01101954">
    <property type="protein sequence ID" value="SVC63193.1"/>
    <property type="molecule type" value="Genomic_DNA"/>
</dbReference>
<evidence type="ECO:0000259" key="2">
    <source>
        <dbReference type="PROSITE" id="PS50850"/>
    </source>
</evidence>
<accession>A0A382NPT7</accession>
<dbReference type="InterPro" id="IPR020846">
    <property type="entry name" value="MFS_dom"/>
</dbReference>
<protein>
    <recommendedName>
        <fullName evidence="2">Major facilitator superfamily (MFS) profile domain-containing protein</fullName>
    </recommendedName>
</protein>
<reference evidence="3" key="1">
    <citation type="submission" date="2018-05" db="EMBL/GenBank/DDBJ databases">
        <authorList>
            <person name="Lanie J.A."/>
            <person name="Ng W.-L."/>
            <person name="Kazmierczak K.M."/>
            <person name="Andrzejewski T.M."/>
            <person name="Davidsen T.M."/>
            <person name="Wayne K.J."/>
            <person name="Tettelin H."/>
            <person name="Glass J.I."/>
            <person name="Rusch D."/>
            <person name="Podicherti R."/>
            <person name="Tsui H.-C.T."/>
            <person name="Winkler M.E."/>
        </authorList>
    </citation>
    <scope>NUCLEOTIDE SEQUENCE</scope>
</reference>
<feature type="transmembrane region" description="Helical" evidence="1">
    <location>
        <begin position="337"/>
        <end position="360"/>
    </location>
</feature>
<feature type="transmembrane region" description="Helical" evidence="1">
    <location>
        <begin position="275"/>
        <end position="295"/>
    </location>
</feature>
<dbReference type="SUPFAM" id="SSF103473">
    <property type="entry name" value="MFS general substrate transporter"/>
    <property type="match status" value="1"/>
</dbReference>
<proteinExistence type="predicted"/>
<evidence type="ECO:0000256" key="1">
    <source>
        <dbReference type="SAM" id="Phobius"/>
    </source>
</evidence>
<dbReference type="GO" id="GO:0022857">
    <property type="term" value="F:transmembrane transporter activity"/>
    <property type="evidence" value="ECO:0007669"/>
    <property type="project" value="InterPro"/>
</dbReference>
<feature type="domain" description="Major facilitator superfamily (MFS) profile" evidence="2">
    <location>
        <begin position="1"/>
        <end position="364"/>
    </location>
</feature>
<dbReference type="AlphaFoldDB" id="A0A382NPT7"/>
<keyword evidence="1" id="KW-0472">Membrane</keyword>
<feature type="transmembrane region" description="Helical" evidence="1">
    <location>
        <begin position="35"/>
        <end position="55"/>
    </location>
</feature>
<sequence length="364" mass="38958">VFAGFLSIVFTFGVPTLMMPVLYGPIIDEFGWTRAQVTLVVTLKFGAGAVFGIFFGALIDRFSVRRIVTIASITSAIAMASFLLVQSLWQFYAAGLVLGLGSITVMIAVKVIVSKRFMQNQGLAIGATLLGTAVAGIFTPRLATMLVGLYGWREAIAFLSIGIWVVAIPSFLWIIKDLGSDEPKTESAETRTKGAEQLAAAEMDFADVIGSRTFWMIGLAVMLIGFVDQSVGQHMVMYLDRDVGLGPIVAANVLSAVFAISIVGKLGFGWFYDKLSVRGVMLCYFLMAVAVVLLFPVQILWVLILFSIVRGLAHGGAIVDIPVLSKHCFGPKVLGKTIGILTACVTVGFALGPPIVGILYDTQG</sequence>
<dbReference type="PANTHER" id="PTHR11360:SF290">
    <property type="entry name" value="MONOCARBOXYLATE MFS PERMEASE"/>
    <property type="match status" value="1"/>
</dbReference>
<keyword evidence="1" id="KW-0812">Transmembrane</keyword>
<feature type="transmembrane region" description="Helical" evidence="1">
    <location>
        <begin position="155"/>
        <end position="175"/>
    </location>
</feature>